<evidence type="ECO:0000313" key="3">
    <source>
        <dbReference type="EnsemblPlants" id="AES91893"/>
    </source>
</evidence>
<sequence length="59" mass="6935">MTTNLPETRKHMYVKSKSLSSKVADERVLELFVNLQLKLFIFALTQFMFFVQALPLRTN</sequence>
<dbReference type="AlphaFoldDB" id="G7JLJ8"/>
<reference evidence="2 4" key="2">
    <citation type="journal article" date="2014" name="BMC Genomics">
        <title>An improved genome release (version Mt4.0) for the model legume Medicago truncatula.</title>
        <authorList>
            <person name="Tang H."/>
            <person name="Krishnakumar V."/>
            <person name="Bidwell S."/>
            <person name="Rosen B."/>
            <person name="Chan A."/>
            <person name="Zhou S."/>
            <person name="Gentzbittel L."/>
            <person name="Childs K.L."/>
            <person name="Yandell M."/>
            <person name="Gundlach H."/>
            <person name="Mayer K.F."/>
            <person name="Schwartz D.C."/>
            <person name="Town C.D."/>
        </authorList>
    </citation>
    <scope>GENOME REANNOTATION</scope>
    <source>
        <strain evidence="3 4">cv. Jemalong A17</strain>
    </source>
</reference>
<keyword evidence="1" id="KW-0472">Membrane</keyword>
<accession>G7JLJ8</accession>
<keyword evidence="4" id="KW-1185">Reference proteome</keyword>
<evidence type="ECO:0000256" key="1">
    <source>
        <dbReference type="SAM" id="Phobius"/>
    </source>
</evidence>
<evidence type="ECO:0000313" key="4">
    <source>
        <dbReference type="Proteomes" id="UP000002051"/>
    </source>
</evidence>
<proteinExistence type="predicted"/>
<organism evidence="2 4">
    <name type="scientific">Medicago truncatula</name>
    <name type="common">Barrel medic</name>
    <name type="synonym">Medicago tribuloides</name>
    <dbReference type="NCBI Taxonomy" id="3880"/>
    <lineage>
        <taxon>Eukaryota</taxon>
        <taxon>Viridiplantae</taxon>
        <taxon>Streptophyta</taxon>
        <taxon>Embryophyta</taxon>
        <taxon>Tracheophyta</taxon>
        <taxon>Spermatophyta</taxon>
        <taxon>Magnoliopsida</taxon>
        <taxon>eudicotyledons</taxon>
        <taxon>Gunneridae</taxon>
        <taxon>Pentapetalae</taxon>
        <taxon>rosids</taxon>
        <taxon>fabids</taxon>
        <taxon>Fabales</taxon>
        <taxon>Fabaceae</taxon>
        <taxon>Papilionoideae</taxon>
        <taxon>50 kb inversion clade</taxon>
        <taxon>NPAAA clade</taxon>
        <taxon>Hologalegina</taxon>
        <taxon>IRL clade</taxon>
        <taxon>Trifolieae</taxon>
        <taxon>Medicago</taxon>
    </lineage>
</organism>
<reference evidence="3" key="3">
    <citation type="submission" date="2015-04" db="UniProtKB">
        <authorList>
            <consortium name="EnsemblPlants"/>
        </authorList>
    </citation>
    <scope>IDENTIFICATION</scope>
    <source>
        <strain evidence="3">cv. Jemalong A17</strain>
    </source>
</reference>
<dbReference type="EMBL" id="CM001220">
    <property type="protein sequence ID" value="AES91893.1"/>
    <property type="molecule type" value="Genomic_DNA"/>
</dbReference>
<name>G7JLJ8_MEDTR</name>
<evidence type="ECO:0000313" key="2">
    <source>
        <dbReference type="EMBL" id="AES91893.1"/>
    </source>
</evidence>
<reference evidence="2 4" key="1">
    <citation type="journal article" date="2011" name="Nature">
        <title>The Medicago genome provides insight into the evolution of rhizobial symbioses.</title>
        <authorList>
            <person name="Young N.D."/>
            <person name="Debelle F."/>
            <person name="Oldroyd G.E."/>
            <person name="Geurts R."/>
            <person name="Cannon S.B."/>
            <person name="Udvardi M.K."/>
            <person name="Benedito V.A."/>
            <person name="Mayer K.F."/>
            <person name="Gouzy J."/>
            <person name="Schoof H."/>
            <person name="Van de Peer Y."/>
            <person name="Proost S."/>
            <person name="Cook D.R."/>
            <person name="Meyers B.C."/>
            <person name="Spannagl M."/>
            <person name="Cheung F."/>
            <person name="De Mita S."/>
            <person name="Krishnakumar V."/>
            <person name="Gundlach H."/>
            <person name="Zhou S."/>
            <person name="Mudge J."/>
            <person name="Bharti A.K."/>
            <person name="Murray J.D."/>
            <person name="Naoumkina M.A."/>
            <person name="Rosen B."/>
            <person name="Silverstein K.A."/>
            <person name="Tang H."/>
            <person name="Rombauts S."/>
            <person name="Zhao P.X."/>
            <person name="Zhou P."/>
            <person name="Barbe V."/>
            <person name="Bardou P."/>
            <person name="Bechner M."/>
            <person name="Bellec A."/>
            <person name="Berger A."/>
            <person name="Berges H."/>
            <person name="Bidwell S."/>
            <person name="Bisseling T."/>
            <person name="Choisne N."/>
            <person name="Couloux A."/>
            <person name="Denny R."/>
            <person name="Deshpande S."/>
            <person name="Dai X."/>
            <person name="Doyle J.J."/>
            <person name="Dudez A.M."/>
            <person name="Farmer A.D."/>
            <person name="Fouteau S."/>
            <person name="Franken C."/>
            <person name="Gibelin C."/>
            <person name="Gish J."/>
            <person name="Goldstein S."/>
            <person name="Gonzalez A.J."/>
            <person name="Green P.J."/>
            <person name="Hallab A."/>
            <person name="Hartog M."/>
            <person name="Hua A."/>
            <person name="Humphray S.J."/>
            <person name="Jeong D.H."/>
            <person name="Jing Y."/>
            <person name="Jocker A."/>
            <person name="Kenton S.M."/>
            <person name="Kim D.J."/>
            <person name="Klee K."/>
            <person name="Lai H."/>
            <person name="Lang C."/>
            <person name="Lin S."/>
            <person name="Macmil S.L."/>
            <person name="Magdelenat G."/>
            <person name="Matthews L."/>
            <person name="McCorrison J."/>
            <person name="Monaghan E.L."/>
            <person name="Mun J.H."/>
            <person name="Najar F.Z."/>
            <person name="Nicholson C."/>
            <person name="Noirot C."/>
            <person name="O'Bleness M."/>
            <person name="Paule C.R."/>
            <person name="Poulain J."/>
            <person name="Prion F."/>
            <person name="Qin B."/>
            <person name="Qu C."/>
            <person name="Retzel E.F."/>
            <person name="Riddle C."/>
            <person name="Sallet E."/>
            <person name="Samain S."/>
            <person name="Samson N."/>
            <person name="Sanders I."/>
            <person name="Saurat O."/>
            <person name="Scarpelli C."/>
            <person name="Schiex T."/>
            <person name="Segurens B."/>
            <person name="Severin A.J."/>
            <person name="Sherrier D.J."/>
            <person name="Shi R."/>
            <person name="Sims S."/>
            <person name="Singer S.R."/>
            <person name="Sinharoy S."/>
            <person name="Sterck L."/>
            <person name="Viollet A."/>
            <person name="Wang B.B."/>
            <person name="Wang K."/>
            <person name="Wang M."/>
            <person name="Wang X."/>
            <person name="Warfsmann J."/>
            <person name="Weissenbach J."/>
            <person name="White D.D."/>
            <person name="White J.D."/>
            <person name="Wiley G.B."/>
            <person name="Wincker P."/>
            <person name="Xing Y."/>
            <person name="Yang L."/>
            <person name="Yao Z."/>
            <person name="Ying F."/>
            <person name="Zhai J."/>
            <person name="Zhou L."/>
            <person name="Zuber A."/>
            <person name="Denarie J."/>
            <person name="Dixon R.A."/>
            <person name="May G.D."/>
            <person name="Schwartz D.C."/>
            <person name="Rogers J."/>
            <person name="Quetier F."/>
            <person name="Town C.D."/>
            <person name="Roe B.A."/>
        </authorList>
    </citation>
    <scope>NUCLEOTIDE SEQUENCE [LARGE SCALE GENOMIC DNA]</scope>
    <source>
        <strain evidence="2">A17</strain>
        <strain evidence="3 4">cv. Jemalong A17</strain>
    </source>
</reference>
<feature type="transmembrane region" description="Helical" evidence="1">
    <location>
        <begin position="39"/>
        <end position="56"/>
    </location>
</feature>
<dbReference type="EnsemblPlants" id="AES91893">
    <property type="protein sequence ID" value="AES91893"/>
    <property type="gene ID" value="MTR_4g120140"/>
</dbReference>
<dbReference type="Proteomes" id="UP000002051">
    <property type="component" value="Chromosome 4"/>
</dbReference>
<dbReference type="PaxDb" id="3880-AES91893"/>
<keyword evidence="1 2" id="KW-0812">Transmembrane</keyword>
<dbReference type="HOGENOM" id="CLU_2964339_0_0_1"/>
<protein>
    <submittedName>
        <fullName evidence="2">Transmembrane protein, putative</fullName>
    </submittedName>
</protein>
<keyword evidence="1" id="KW-1133">Transmembrane helix</keyword>
<gene>
    <name evidence="2" type="ordered locus">MTR_4g120140</name>
</gene>